<dbReference type="AlphaFoldDB" id="A0A368BX81"/>
<protein>
    <submittedName>
        <fullName evidence="1">DUF952 domain-containing protein</fullName>
    </submittedName>
</protein>
<dbReference type="PANTHER" id="PTHR34129:SF1">
    <property type="entry name" value="DUF952 DOMAIN-CONTAINING PROTEIN"/>
    <property type="match status" value="1"/>
</dbReference>
<evidence type="ECO:0000313" key="2">
    <source>
        <dbReference type="Proteomes" id="UP000253307"/>
    </source>
</evidence>
<sequence>MNKQVYKILTISEWADAEALGEIETALDRKDGFIHLSTAKQLAGTLAFYFDNFDSLILLQINTQDFNDEIIFEKAVPAGERTSEFPHLYGTLKVENIINKWEIKRDAFSLPDEIILEAENNL</sequence>
<accession>A0A368BX81</accession>
<dbReference type="EMBL" id="QOPE01000012">
    <property type="protein sequence ID" value="RCL41494.1"/>
    <property type="molecule type" value="Genomic_DNA"/>
</dbReference>
<evidence type="ECO:0000313" key="1">
    <source>
        <dbReference type="EMBL" id="RCL41494.1"/>
    </source>
</evidence>
<reference evidence="1 2" key="1">
    <citation type="journal article" date="2018" name="Microbiome">
        <title>Fine metagenomic profile of the Mediterranean stratified and mixed water columns revealed by assembly and recruitment.</title>
        <authorList>
            <person name="Haro-Moreno J.M."/>
            <person name="Lopez-Perez M."/>
            <person name="De La Torre J.R."/>
            <person name="Picazo A."/>
            <person name="Camacho A."/>
            <person name="Rodriguez-Valera F."/>
        </authorList>
    </citation>
    <scope>NUCLEOTIDE SEQUENCE [LARGE SCALE GENOMIC DNA]</scope>
    <source>
        <strain evidence="1">MED-G82</strain>
    </source>
</reference>
<dbReference type="SUPFAM" id="SSF56399">
    <property type="entry name" value="ADP-ribosylation"/>
    <property type="match status" value="1"/>
</dbReference>
<dbReference type="Proteomes" id="UP000253307">
    <property type="component" value="Unassembled WGS sequence"/>
</dbReference>
<gene>
    <name evidence="1" type="ORF">DBW96_02145</name>
</gene>
<dbReference type="InterPro" id="IPR009297">
    <property type="entry name" value="DUF952"/>
</dbReference>
<dbReference type="Pfam" id="PF06108">
    <property type="entry name" value="DUF952"/>
    <property type="match status" value="1"/>
</dbReference>
<dbReference type="Gene3D" id="3.20.170.20">
    <property type="entry name" value="Protein of unknown function DUF952"/>
    <property type="match status" value="1"/>
</dbReference>
<name>A0A368BX81_9GAMM</name>
<dbReference type="PANTHER" id="PTHR34129">
    <property type="entry name" value="BLR1139 PROTEIN"/>
    <property type="match status" value="1"/>
</dbReference>
<organism evidence="1 2">
    <name type="scientific">SAR86 cluster bacterium</name>
    <dbReference type="NCBI Taxonomy" id="2030880"/>
    <lineage>
        <taxon>Bacteria</taxon>
        <taxon>Pseudomonadati</taxon>
        <taxon>Pseudomonadota</taxon>
        <taxon>Gammaproteobacteria</taxon>
        <taxon>SAR86 cluster</taxon>
    </lineage>
</organism>
<comment type="caution">
    <text evidence="1">The sequence shown here is derived from an EMBL/GenBank/DDBJ whole genome shotgun (WGS) entry which is preliminary data.</text>
</comment>
<proteinExistence type="predicted"/>